<gene>
    <name evidence="11" type="ORF">niasHS_017034</name>
</gene>
<sequence length="220" mass="24105">MTNARADAKQEMSELVKRRTDISIALANLEKQIYNFETTYLEEAMEHGGNVIRVEFNKNFYPFGKLLDSVNGSASSASAVSSSSSFFSSSANAKQKKAPKQQFSEMDRIFSLSSVTSPISSRLLELGTGIASSTEGGNPPNGGLPKEHFLVNGDKSLGRSSHSVRSYHQQPRKESSQDELLMAEEPRSDDDERTAEAAAESAAVGRRGPTPKRRRTFVEH</sequence>
<evidence type="ECO:0000256" key="9">
    <source>
        <dbReference type="RuleBase" id="RU368022"/>
    </source>
</evidence>
<dbReference type="Pfam" id="PF09340">
    <property type="entry name" value="NuA4"/>
    <property type="match status" value="1"/>
</dbReference>
<evidence type="ECO:0000256" key="3">
    <source>
        <dbReference type="ARBA" id="ARBA00019141"/>
    </source>
</evidence>
<dbReference type="InterPro" id="IPR015418">
    <property type="entry name" value="Eaf6"/>
</dbReference>
<feature type="region of interest" description="Disordered" evidence="10">
    <location>
        <begin position="130"/>
        <end position="220"/>
    </location>
</feature>
<dbReference type="EMBL" id="JBICCN010000402">
    <property type="protein sequence ID" value="KAL3070909.1"/>
    <property type="molecule type" value="Genomic_DNA"/>
</dbReference>
<keyword evidence="6" id="KW-0175">Coiled coil</keyword>
<evidence type="ECO:0000256" key="1">
    <source>
        <dbReference type="ARBA" id="ARBA00004123"/>
    </source>
</evidence>
<protein>
    <recommendedName>
        <fullName evidence="3">Chromatin modification-related protein MEAF6</fullName>
    </recommendedName>
</protein>
<comment type="caution">
    <text evidence="11">The sequence shown here is derived from an EMBL/GenBank/DDBJ whole genome shotgun (WGS) entry which is preliminary data.</text>
</comment>
<accession>A0ABD2HRS9</accession>
<keyword evidence="12" id="KW-1185">Reference proteome</keyword>
<evidence type="ECO:0000256" key="10">
    <source>
        <dbReference type="SAM" id="MobiDB-lite"/>
    </source>
</evidence>
<dbReference type="Proteomes" id="UP001620645">
    <property type="component" value="Unassembled WGS sequence"/>
</dbReference>
<reference evidence="11 12" key="1">
    <citation type="submission" date="2024-10" db="EMBL/GenBank/DDBJ databases">
        <authorList>
            <person name="Kim D."/>
        </authorList>
    </citation>
    <scope>NUCLEOTIDE SEQUENCE [LARGE SCALE GENOMIC DNA]</scope>
    <source>
        <strain evidence="11">Taebaek</strain>
    </source>
</reference>
<evidence type="ECO:0000256" key="4">
    <source>
        <dbReference type="ARBA" id="ARBA00022853"/>
    </source>
</evidence>
<keyword evidence="8" id="KW-0539">Nucleus</keyword>
<feature type="compositionally biased region" description="Polar residues" evidence="10">
    <location>
        <begin position="158"/>
        <end position="169"/>
    </location>
</feature>
<keyword evidence="4" id="KW-0156">Chromatin regulator</keyword>
<keyword evidence="7 9" id="KW-0804">Transcription</keyword>
<feature type="compositionally biased region" description="Low complexity" evidence="10">
    <location>
        <begin position="196"/>
        <end position="208"/>
    </location>
</feature>
<evidence type="ECO:0000256" key="8">
    <source>
        <dbReference type="ARBA" id="ARBA00023242"/>
    </source>
</evidence>
<keyword evidence="5 9" id="KW-0805">Transcription regulation</keyword>
<feature type="compositionally biased region" description="Basic residues" evidence="10">
    <location>
        <begin position="209"/>
        <end position="220"/>
    </location>
</feature>
<organism evidence="11 12">
    <name type="scientific">Heterodera schachtii</name>
    <name type="common">Sugarbeet cyst nematode worm</name>
    <name type="synonym">Tylenchus schachtii</name>
    <dbReference type="NCBI Taxonomy" id="97005"/>
    <lineage>
        <taxon>Eukaryota</taxon>
        <taxon>Metazoa</taxon>
        <taxon>Ecdysozoa</taxon>
        <taxon>Nematoda</taxon>
        <taxon>Chromadorea</taxon>
        <taxon>Rhabditida</taxon>
        <taxon>Tylenchina</taxon>
        <taxon>Tylenchomorpha</taxon>
        <taxon>Tylenchoidea</taxon>
        <taxon>Heteroderidae</taxon>
        <taxon>Heteroderinae</taxon>
        <taxon>Heterodera</taxon>
    </lineage>
</organism>
<dbReference type="PANTHER" id="PTHR13476">
    <property type="entry name" value="CHROMATIN MODIFICATION-RELATED PROTEIN MEAF6"/>
    <property type="match status" value="1"/>
</dbReference>
<evidence type="ECO:0000256" key="6">
    <source>
        <dbReference type="ARBA" id="ARBA00023054"/>
    </source>
</evidence>
<dbReference type="AlphaFoldDB" id="A0ABD2HRS9"/>
<evidence type="ECO:0000256" key="5">
    <source>
        <dbReference type="ARBA" id="ARBA00023015"/>
    </source>
</evidence>
<evidence type="ECO:0000313" key="11">
    <source>
        <dbReference type="EMBL" id="KAL3070909.1"/>
    </source>
</evidence>
<evidence type="ECO:0000313" key="12">
    <source>
        <dbReference type="Proteomes" id="UP001620645"/>
    </source>
</evidence>
<evidence type="ECO:0000256" key="2">
    <source>
        <dbReference type="ARBA" id="ARBA00010916"/>
    </source>
</evidence>
<name>A0ABD2HRS9_HETSC</name>
<dbReference type="GO" id="GO:0005634">
    <property type="term" value="C:nucleus"/>
    <property type="evidence" value="ECO:0007669"/>
    <property type="project" value="UniProtKB-SubCell"/>
</dbReference>
<dbReference type="GO" id="GO:0000123">
    <property type="term" value="C:histone acetyltransferase complex"/>
    <property type="evidence" value="ECO:0007669"/>
    <property type="project" value="UniProtKB-ARBA"/>
</dbReference>
<evidence type="ECO:0000256" key="7">
    <source>
        <dbReference type="ARBA" id="ARBA00023163"/>
    </source>
</evidence>
<comment type="similarity">
    <text evidence="2 9">Belongs to the EAF6 family.</text>
</comment>
<proteinExistence type="inferred from homology"/>
<dbReference type="GO" id="GO:0006325">
    <property type="term" value="P:chromatin organization"/>
    <property type="evidence" value="ECO:0007669"/>
    <property type="project" value="UniProtKB-KW"/>
</dbReference>
<comment type="subcellular location">
    <subcellularLocation>
        <location evidence="1">Nucleus</location>
    </subcellularLocation>
</comment>